<reference evidence="2" key="1">
    <citation type="submission" date="2023-10" db="EMBL/GenBank/DDBJ databases">
        <authorList>
            <person name="Chen Y."/>
            <person name="Shah S."/>
            <person name="Dougan E. K."/>
            <person name="Thang M."/>
            <person name="Chan C."/>
        </authorList>
    </citation>
    <scope>NUCLEOTIDE SEQUENCE [LARGE SCALE GENOMIC DNA]</scope>
</reference>
<gene>
    <name evidence="2" type="ORF">PCOR1329_LOCUS67871</name>
</gene>
<comment type="caution">
    <text evidence="2">The sequence shown here is derived from an EMBL/GenBank/DDBJ whole genome shotgun (WGS) entry which is preliminary data.</text>
</comment>
<accession>A0ABN9WM40</accession>
<dbReference type="EMBL" id="CAUYUJ010018818">
    <property type="protein sequence ID" value="CAK0886554.1"/>
    <property type="molecule type" value="Genomic_DNA"/>
</dbReference>
<evidence type="ECO:0000313" key="2">
    <source>
        <dbReference type="EMBL" id="CAK0886554.1"/>
    </source>
</evidence>
<proteinExistence type="predicted"/>
<organism evidence="2 3">
    <name type="scientific">Prorocentrum cordatum</name>
    <dbReference type="NCBI Taxonomy" id="2364126"/>
    <lineage>
        <taxon>Eukaryota</taxon>
        <taxon>Sar</taxon>
        <taxon>Alveolata</taxon>
        <taxon>Dinophyceae</taxon>
        <taxon>Prorocentrales</taxon>
        <taxon>Prorocentraceae</taxon>
        <taxon>Prorocentrum</taxon>
    </lineage>
</organism>
<sequence length="112" mass="11896">VAYVVVVNQKLAERDAGRPQKKKKAGKKDHPCHDKKRGGGGAPGCLGTFGWSTLSAAGSRLVVLEALMQATPRPEILSSPVFASPCCALLATKCPQPWIDNSLPFLSVSILR</sequence>
<name>A0ABN9WM40_9DINO</name>
<evidence type="ECO:0000313" key="3">
    <source>
        <dbReference type="Proteomes" id="UP001189429"/>
    </source>
</evidence>
<keyword evidence="3" id="KW-1185">Reference proteome</keyword>
<evidence type="ECO:0000256" key="1">
    <source>
        <dbReference type="SAM" id="MobiDB-lite"/>
    </source>
</evidence>
<feature type="region of interest" description="Disordered" evidence="1">
    <location>
        <begin position="14"/>
        <end position="43"/>
    </location>
</feature>
<feature type="non-terminal residue" evidence="2">
    <location>
        <position position="1"/>
    </location>
</feature>
<dbReference type="Proteomes" id="UP001189429">
    <property type="component" value="Unassembled WGS sequence"/>
</dbReference>
<protein>
    <submittedName>
        <fullName evidence="2">Uncharacterized protein</fullName>
    </submittedName>
</protein>